<dbReference type="Proteomes" id="UP000789920">
    <property type="component" value="Unassembled WGS sequence"/>
</dbReference>
<keyword evidence="2" id="KW-1185">Reference proteome</keyword>
<protein>
    <submittedName>
        <fullName evidence="1">35596_t:CDS:1</fullName>
    </submittedName>
</protein>
<comment type="caution">
    <text evidence="1">The sequence shown here is derived from an EMBL/GenBank/DDBJ whole genome shotgun (WGS) entry which is preliminary data.</text>
</comment>
<organism evidence="1 2">
    <name type="scientific">Racocetra persica</name>
    <dbReference type="NCBI Taxonomy" id="160502"/>
    <lineage>
        <taxon>Eukaryota</taxon>
        <taxon>Fungi</taxon>
        <taxon>Fungi incertae sedis</taxon>
        <taxon>Mucoromycota</taxon>
        <taxon>Glomeromycotina</taxon>
        <taxon>Glomeromycetes</taxon>
        <taxon>Diversisporales</taxon>
        <taxon>Gigasporaceae</taxon>
        <taxon>Racocetra</taxon>
    </lineage>
</organism>
<accession>A0ACA9KMR5</accession>
<proteinExistence type="predicted"/>
<name>A0ACA9KMR5_9GLOM</name>
<sequence>MNHFFTIALFVIASLVIFVAAGDVMVNTPTGNLFTKAIAKITWTISGPAPAIAAILSVRNKQTNEDLVIDNQLDLNALSKQWEVNVPPGEYFLVINDGSGEKFSGTFKVTAGVPLPGAPSSPNDGTPAGTSEPAPASPPANKQPSPSGGNPSTSTNTSSQPAKPIGSTNTTKKANSASTTSTSCFGLVGVGLICLNIFLNL</sequence>
<evidence type="ECO:0000313" key="1">
    <source>
        <dbReference type="EMBL" id="CAG8482750.1"/>
    </source>
</evidence>
<dbReference type="EMBL" id="CAJVQC010000866">
    <property type="protein sequence ID" value="CAG8482750.1"/>
    <property type="molecule type" value="Genomic_DNA"/>
</dbReference>
<gene>
    <name evidence="1" type="ORF">RPERSI_LOCUS1049</name>
</gene>
<reference evidence="1" key="1">
    <citation type="submission" date="2021-06" db="EMBL/GenBank/DDBJ databases">
        <authorList>
            <person name="Kallberg Y."/>
            <person name="Tangrot J."/>
            <person name="Rosling A."/>
        </authorList>
    </citation>
    <scope>NUCLEOTIDE SEQUENCE</scope>
    <source>
        <strain evidence="1">MA461A</strain>
    </source>
</reference>
<evidence type="ECO:0000313" key="2">
    <source>
        <dbReference type="Proteomes" id="UP000789920"/>
    </source>
</evidence>